<dbReference type="AlphaFoldDB" id="A0A9R1HNM9"/>
<dbReference type="SUPFAM" id="SSF49599">
    <property type="entry name" value="TRAF domain-like"/>
    <property type="match status" value="1"/>
</dbReference>
<reference evidence="2" key="2">
    <citation type="submission" date="2020-03" db="EMBL/GenBank/DDBJ databases">
        <title>The second near-complete assembly of the hexaploid bread wheat (Triticum aestivum) genome.</title>
        <authorList>
            <person name="Zimin A.V."/>
            <person name="Puiu D."/>
            <person name="Shumante A."/>
            <person name="Alonge M."/>
            <person name="Salzberg S.L."/>
        </authorList>
    </citation>
    <scope>NUCLEOTIDE SEQUENCE</scope>
    <source>
        <tissue evidence="2">Leaf</tissue>
    </source>
</reference>
<proteinExistence type="predicted"/>
<gene>
    <name evidence="2" type="ORF">CFC21_074576</name>
</gene>
<dbReference type="InterPro" id="IPR045005">
    <property type="entry name" value="BPM1-6"/>
</dbReference>
<organism evidence="2">
    <name type="scientific">Triticum aestivum</name>
    <name type="common">Wheat</name>
    <dbReference type="NCBI Taxonomy" id="4565"/>
    <lineage>
        <taxon>Eukaryota</taxon>
        <taxon>Viridiplantae</taxon>
        <taxon>Streptophyta</taxon>
        <taxon>Embryophyta</taxon>
        <taxon>Tracheophyta</taxon>
        <taxon>Spermatophyta</taxon>
        <taxon>Magnoliopsida</taxon>
        <taxon>Liliopsida</taxon>
        <taxon>Poales</taxon>
        <taxon>Poaceae</taxon>
        <taxon>BOP clade</taxon>
        <taxon>Pooideae</taxon>
        <taxon>Triticodae</taxon>
        <taxon>Triticeae</taxon>
        <taxon>Triticinae</taxon>
        <taxon>Triticum</taxon>
    </lineage>
</organism>
<dbReference type="Pfam" id="PF22486">
    <property type="entry name" value="MATH_2"/>
    <property type="match status" value="1"/>
</dbReference>
<comment type="caution">
    <text evidence="2">The sequence shown here is derived from an EMBL/GenBank/DDBJ whole genome shotgun (WGS) entry which is preliminary data.</text>
</comment>
<dbReference type="EMBL" id="CM022224">
    <property type="protein sequence ID" value="KAF7068864.1"/>
    <property type="molecule type" value="Genomic_DNA"/>
</dbReference>
<dbReference type="Gene3D" id="2.60.210.10">
    <property type="entry name" value="Apoptosis, Tumor Necrosis Factor Receptor Associated Protein 2, Chain A"/>
    <property type="match status" value="1"/>
</dbReference>
<name>A0A9R1HNM9_WHEAT</name>
<feature type="non-terminal residue" evidence="2">
    <location>
        <position position="225"/>
    </location>
</feature>
<evidence type="ECO:0000259" key="1">
    <source>
        <dbReference type="PROSITE" id="PS50144"/>
    </source>
</evidence>
<dbReference type="CDD" id="cd00121">
    <property type="entry name" value="MATH"/>
    <property type="match status" value="1"/>
</dbReference>
<dbReference type="OrthoDB" id="693114at2759"/>
<dbReference type="PANTHER" id="PTHR26379">
    <property type="entry name" value="BTB/POZ AND MATH DOMAIN-CONTAINING PROTEIN 1"/>
    <property type="match status" value="1"/>
</dbReference>
<dbReference type="PANTHER" id="PTHR26379:SF479">
    <property type="entry name" value="MATH DOMAIN-CONTAINING PROTEIN"/>
    <property type="match status" value="1"/>
</dbReference>
<feature type="domain" description="MATH" evidence="1">
    <location>
        <begin position="26"/>
        <end position="156"/>
    </location>
</feature>
<dbReference type="PROSITE" id="PS50144">
    <property type="entry name" value="MATH"/>
    <property type="match status" value="1"/>
</dbReference>
<dbReference type="GO" id="GO:0016567">
    <property type="term" value="P:protein ubiquitination"/>
    <property type="evidence" value="ECO:0007669"/>
    <property type="project" value="InterPro"/>
</dbReference>
<reference evidence="2" key="1">
    <citation type="journal article" date="2017" name="Gigascience">
        <title>The first near-complete assembly of the hexaploid bread wheat genome, Triticum aestivum.</title>
        <authorList>
            <person name="Zimin A.V."/>
            <person name="Puiu D."/>
            <person name="Hall R."/>
            <person name="Kingan S."/>
            <person name="Clavijo B.J."/>
            <person name="Salzberg S.L."/>
        </authorList>
    </citation>
    <scope>NUCLEOTIDE SEQUENCE</scope>
    <source>
        <tissue evidence="2">Leaf</tissue>
    </source>
</reference>
<dbReference type="Proteomes" id="UP000815260">
    <property type="component" value="Chromosome 5B"/>
</dbReference>
<sequence>MGVTLDMATSASSGGGVDFYVKPMAAGSHLFQIDGYSIAKRAANGFSFKSCPFMVGGYRWALCLYPNGDRPDSAGFISVFLLLDDCEHVERPARLQLELRFIDEADKRQDPTPARTSQVIDLRSFCGVGYRRFIAREAMENSRHLKGDRFTIRCDLVFLKLVVVPENVHASGRRKCVACNLRVVTLAWMPLLHACFCVVCKDASRSDATAKQCASCHGPFPGIFL</sequence>
<dbReference type="InterPro" id="IPR008974">
    <property type="entry name" value="TRAF-like"/>
</dbReference>
<accession>A0A9R1HNM9</accession>
<evidence type="ECO:0000313" key="2">
    <source>
        <dbReference type="EMBL" id="KAF7068864.1"/>
    </source>
</evidence>
<protein>
    <recommendedName>
        <fullName evidence="1">MATH domain-containing protein</fullName>
    </recommendedName>
</protein>
<dbReference type="InterPro" id="IPR002083">
    <property type="entry name" value="MATH/TRAF_dom"/>
</dbReference>